<name>A0ABN3F884_9ACTN</name>
<reference evidence="1 2" key="1">
    <citation type="journal article" date="2019" name="Int. J. Syst. Evol. Microbiol.">
        <title>The Global Catalogue of Microorganisms (GCM) 10K type strain sequencing project: providing services to taxonomists for standard genome sequencing and annotation.</title>
        <authorList>
            <consortium name="The Broad Institute Genomics Platform"/>
            <consortium name="The Broad Institute Genome Sequencing Center for Infectious Disease"/>
            <person name="Wu L."/>
            <person name="Ma J."/>
        </authorList>
    </citation>
    <scope>NUCLEOTIDE SEQUENCE [LARGE SCALE GENOMIC DNA]</scope>
    <source>
        <strain evidence="1 2">JCM 6238</strain>
    </source>
</reference>
<organism evidence="1 2">
    <name type="scientific">Glycomyces rutgersensis</name>
    <dbReference type="NCBI Taxonomy" id="58115"/>
    <lineage>
        <taxon>Bacteria</taxon>
        <taxon>Bacillati</taxon>
        <taxon>Actinomycetota</taxon>
        <taxon>Actinomycetes</taxon>
        <taxon>Glycomycetales</taxon>
        <taxon>Glycomycetaceae</taxon>
        <taxon>Glycomyces</taxon>
    </lineage>
</organism>
<dbReference type="Proteomes" id="UP001501584">
    <property type="component" value="Unassembled WGS sequence"/>
</dbReference>
<keyword evidence="2" id="KW-1185">Reference proteome</keyword>
<evidence type="ECO:0000313" key="2">
    <source>
        <dbReference type="Proteomes" id="UP001501584"/>
    </source>
</evidence>
<evidence type="ECO:0000313" key="1">
    <source>
        <dbReference type="EMBL" id="GAA2321408.1"/>
    </source>
</evidence>
<dbReference type="InterPro" id="IPR021408">
    <property type="entry name" value="DUF3046"/>
</dbReference>
<dbReference type="Pfam" id="PF11248">
    <property type="entry name" value="DUF3046"/>
    <property type="match status" value="1"/>
</dbReference>
<protein>
    <submittedName>
        <fullName evidence="1">DUF3046 domain-containing protein</fullName>
    </submittedName>
</protein>
<proteinExistence type="predicted"/>
<accession>A0ABN3F884</accession>
<comment type="caution">
    <text evidence="1">The sequence shown here is derived from an EMBL/GenBank/DDBJ whole genome shotgun (WGS) entry which is preliminary data.</text>
</comment>
<dbReference type="EMBL" id="BAAASX010000001">
    <property type="protein sequence ID" value="GAA2321408.1"/>
    <property type="molecule type" value="Genomic_DNA"/>
</dbReference>
<sequence>MREAGKRRMKLSDFWDRMNETFGAAYARSVAADLTLGQLGGRTIDQALAEGENAKAVWMAVCRAWPERIPSRLVR</sequence>
<gene>
    <name evidence="1" type="ORF">GCM10010403_09240</name>
</gene>